<dbReference type="Gene3D" id="1.10.1740.10">
    <property type="match status" value="1"/>
</dbReference>
<keyword evidence="4" id="KW-0804">Transcription</keyword>
<dbReference type="Gene3D" id="1.10.10.10">
    <property type="entry name" value="Winged helix-like DNA-binding domain superfamily/Winged helix DNA-binding domain"/>
    <property type="match status" value="1"/>
</dbReference>
<dbReference type="InterPro" id="IPR014284">
    <property type="entry name" value="RNA_pol_sigma-70_dom"/>
</dbReference>
<dbReference type="InterPro" id="IPR039425">
    <property type="entry name" value="RNA_pol_sigma-70-like"/>
</dbReference>
<proteinExistence type="inferred from homology"/>
<dbReference type="NCBIfam" id="TIGR02937">
    <property type="entry name" value="sigma70-ECF"/>
    <property type="match status" value="1"/>
</dbReference>
<reference evidence="8" key="1">
    <citation type="journal article" date="2019" name="Int. J. Syst. Evol. Microbiol.">
        <title>The Global Catalogue of Microorganisms (GCM) 10K type strain sequencing project: providing services to taxonomists for standard genome sequencing and annotation.</title>
        <authorList>
            <consortium name="The Broad Institute Genomics Platform"/>
            <consortium name="The Broad Institute Genome Sequencing Center for Infectious Disease"/>
            <person name="Wu L."/>
            <person name="Ma J."/>
        </authorList>
    </citation>
    <scope>NUCLEOTIDE SEQUENCE [LARGE SCALE GENOMIC DNA]</scope>
    <source>
        <strain evidence="8">CGMCC 4.7289</strain>
    </source>
</reference>
<evidence type="ECO:0000256" key="1">
    <source>
        <dbReference type="ARBA" id="ARBA00010641"/>
    </source>
</evidence>
<evidence type="ECO:0000256" key="4">
    <source>
        <dbReference type="ARBA" id="ARBA00023163"/>
    </source>
</evidence>
<evidence type="ECO:0000256" key="2">
    <source>
        <dbReference type="ARBA" id="ARBA00023015"/>
    </source>
</evidence>
<evidence type="ECO:0000256" key="3">
    <source>
        <dbReference type="ARBA" id="ARBA00023082"/>
    </source>
</evidence>
<evidence type="ECO:0000259" key="5">
    <source>
        <dbReference type="Pfam" id="PF04542"/>
    </source>
</evidence>
<keyword evidence="3" id="KW-0731">Sigma factor</keyword>
<feature type="domain" description="RNA polymerase sigma factor 70 region 4 type 2" evidence="6">
    <location>
        <begin position="125"/>
        <end position="174"/>
    </location>
</feature>
<feature type="domain" description="RNA polymerase sigma-70 region 2" evidence="5">
    <location>
        <begin position="26"/>
        <end position="92"/>
    </location>
</feature>
<keyword evidence="2" id="KW-0805">Transcription regulation</keyword>
<dbReference type="RefSeq" id="WP_253757938.1">
    <property type="nucleotide sequence ID" value="NZ_JAMZDZ010000001.1"/>
</dbReference>
<organism evidence="7 8">
    <name type="scientific">Hamadaea flava</name>
    <dbReference type="NCBI Taxonomy" id="1742688"/>
    <lineage>
        <taxon>Bacteria</taxon>
        <taxon>Bacillati</taxon>
        <taxon>Actinomycetota</taxon>
        <taxon>Actinomycetes</taxon>
        <taxon>Micromonosporales</taxon>
        <taxon>Micromonosporaceae</taxon>
        <taxon>Hamadaea</taxon>
    </lineage>
</organism>
<sequence>MDDPVGYDDVLRSAREGDEAAFRLVYRALQPDLLRYLTTLVGAEAEDVSAEAWLQIVRDLDRFRGGWSDFRGWAVTIARNRALDLLRRQQRRPAVPLPVTEFVGVADPADTAVSAVDRITTYQAIELIATLPREQAEAIILRVLFGFDAAATGNIMRKRPGAVRTATHRGLRTLRERLDDGDVTALAPVTLDEVR</sequence>
<dbReference type="SUPFAM" id="SSF88659">
    <property type="entry name" value="Sigma3 and sigma4 domains of RNA polymerase sigma factors"/>
    <property type="match status" value="1"/>
</dbReference>
<dbReference type="PANTHER" id="PTHR43133:SF66">
    <property type="entry name" value="ECF RNA POLYMERASE SIGMA FACTOR SIGK"/>
    <property type="match status" value="1"/>
</dbReference>
<dbReference type="InterPro" id="IPR013325">
    <property type="entry name" value="RNA_pol_sigma_r2"/>
</dbReference>
<comment type="similarity">
    <text evidence="1">Belongs to the sigma-70 factor family. ECF subfamily.</text>
</comment>
<protein>
    <submittedName>
        <fullName evidence="7">RNA polymerase sigma factor</fullName>
    </submittedName>
</protein>
<name>A0ABV8LJC1_9ACTN</name>
<comment type="caution">
    <text evidence="7">The sequence shown here is derived from an EMBL/GenBank/DDBJ whole genome shotgun (WGS) entry which is preliminary data.</text>
</comment>
<dbReference type="EMBL" id="JBHSAY010000005">
    <property type="protein sequence ID" value="MFC4130415.1"/>
    <property type="molecule type" value="Genomic_DNA"/>
</dbReference>
<dbReference type="Pfam" id="PF04542">
    <property type="entry name" value="Sigma70_r2"/>
    <property type="match status" value="1"/>
</dbReference>
<dbReference type="InterPro" id="IPR013249">
    <property type="entry name" value="RNA_pol_sigma70_r4_t2"/>
</dbReference>
<dbReference type="PANTHER" id="PTHR43133">
    <property type="entry name" value="RNA POLYMERASE ECF-TYPE SIGMA FACTO"/>
    <property type="match status" value="1"/>
</dbReference>
<keyword evidence="8" id="KW-1185">Reference proteome</keyword>
<dbReference type="SUPFAM" id="SSF88946">
    <property type="entry name" value="Sigma2 domain of RNA polymerase sigma factors"/>
    <property type="match status" value="1"/>
</dbReference>
<evidence type="ECO:0000259" key="6">
    <source>
        <dbReference type="Pfam" id="PF08281"/>
    </source>
</evidence>
<accession>A0ABV8LJC1</accession>
<dbReference type="InterPro" id="IPR013324">
    <property type="entry name" value="RNA_pol_sigma_r3/r4-like"/>
</dbReference>
<dbReference type="Pfam" id="PF08281">
    <property type="entry name" value="Sigma70_r4_2"/>
    <property type="match status" value="1"/>
</dbReference>
<dbReference type="Proteomes" id="UP001595816">
    <property type="component" value="Unassembled WGS sequence"/>
</dbReference>
<evidence type="ECO:0000313" key="7">
    <source>
        <dbReference type="EMBL" id="MFC4130415.1"/>
    </source>
</evidence>
<dbReference type="InterPro" id="IPR007627">
    <property type="entry name" value="RNA_pol_sigma70_r2"/>
</dbReference>
<evidence type="ECO:0000313" key="8">
    <source>
        <dbReference type="Proteomes" id="UP001595816"/>
    </source>
</evidence>
<gene>
    <name evidence="7" type="ORF">ACFOZ4_07345</name>
</gene>
<dbReference type="InterPro" id="IPR036388">
    <property type="entry name" value="WH-like_DNA-bd_sf"/>
</dbReference>